<keyword evidence="2" id="KW-1185">Reference proteome</keyword>
<dbReference type="InterPro" id="IPR053134">
    <property type="entry name" value="RNA-dir_DNA_polymerase"/>
</dbReference>
<evidence type="ECO:0000313" key="2">
    <source>
        <dbReference type="Proteomes" id="UP001054945"/>
    </source>
</evidence>
<reference evidence="1 2" key="1">
    <citation type="submission" date="2021-06" db="EMBL/GenBank/DDBJ databases">
        <title>Caerostris extrusa draft genome.</title>
        <authorList>
            <person name="Kono N."/>
            <person name="Arakawa K."/>
        </authorList>
    </citation>
    <scope>NUCLEOTIDE SEQUENCE [LARGE SCALE GENOMIC DNA]</scope>
</reference>
<dbReference type="GO" id="GO:0071897">
    <property type="term" value="P:DNA biosynthetic process"/>
    <property type="evidence" value="ECO:0007669"/>
    <property type="project" value="UniProtKB-ARBA"/>
</dbReference>
<dbReference type="Gene3D" id="3.10.10.10">
    <property type="entry name" value="HIV Type 1 Reverse Transcriptase, subunit A, domain 1"/>
    <property type="match status" value="1"/>
</dbReference>
<dbReference type="Proteomes" id="UP001054945">
    <property type="component" value="Unassembled WGS sequence"/>
</dbReference>
<keyword evidence="1" id="KW-0255">Endonuclease</keyword>
<sequence>MQALVPLYNPMSGEPLSLSSSWGQPSALVKKKDGTWRSCGDYRALNAITQTDRHPLPQLHDFTHQLEGGTIFFFSTLDLHWVYRQIRESDIQKTAICTPFASLRRTPLSLSRIFIHDAQKMLVFQFSILMETGFFSVCLISKQQNYFSYYPLDCLCFLKHFRTFVGGEINVDITNRLSSSEGFHDCLTIIDCCSHWQEAAPISEIRAEAVTDVLVKIGFLGSEFWMSYNNHN</sequence>
<dbReference type="GO" id="GO:0004519">
    <property type="term" value="F:endonuclease activity"/>
    <property type="evidence" value="ECO:0007669"/>
    <property type="project" value="UniProtKB-KW"/>
</dbReference>
<dbReference type="Gene3D" id="3.30.70.270">
    <property type="match status" value="1"/>
</dbReference>
<dbReference type="InterPro" id="IPR043128">
    <property type="entry name" value="Rev_trsase/Diguanyl_cyclase"/>
</dbReference>
<dbReference type="PANTHER" id="PTHR24559:SF444">
    <property type="entry name" value="REVERSE TRANSCRIPTASE DOMAIN-CONTAINING PROTEIN"/>
    <property type="match status" value="1"/>
</dbReference>
<name>A0AAV4MVD5_CAEEX</name>
<dbReference type="AlphaFoldDB" id="A0AAV4MVD5"/>
<keyword evidence="1" id="KW-0540">Nuclease</keyword>
<gene>
    <name evidence="1" type="primary">TY3B-I_985</name>
    <name evidence="1" type="ORF">CEXT_622601</name>
</gene>
<accession>A0AAV4MVD5</accession>
<keyword evidence="1" id="KW-0378">Hydrolase</keyword>
<dbReference type="InterPro" id="IPR043502">
    <property type="entry name" value="DNA/RNA_pol_sf"/>
</dbReference>
<organism evidence="1 2">
    <name type="scientific">Caerostris extrusa</name>
    <name type="common">Bark spider</name>
    <name type="synonym">Caerostris bankana</name>
    <dbReference type="NCBI Taxonomy" id="172846"/>
    <lineage>
        <taxon>Eukaryota</taxon>
        <taxon>Metazoa</taxon>
        <taxon>Ecdysozoa</taxon>
        <taxon>Arthropoda</taxon>
        <taxon>Chelicerata</taxon>
        <taxon>Arachnida</taxon>
        <taxon>Araneae</taxon>
        <taxon>Araneomorphae</taxon>
        <taxon>Entelegynae</taxon>
        <taxon>Araneoidea</taxon>
        <taxon>Araneidae</taxon>
        <taxon>Caerostris</taxon>
    </lineage>
</organism>
<comment type="caution">
    <text evidence="1">The sequence shown here is derived from an EMBL/GenBank/DDBJ whole genome shotgun (WGS) entry which is preliminary data.</text>
</comment>
<dbReference type="EMBL" id="BPLR01002660">
    <property type="protein sequence ID" value="GIX76348.1"/>
    <property type="molecule type" value="Genomic_DNA"/>
</dbReference>
<protein>
    <submittedName>
        <fullName evidence="1">Endonuclease</fullName>
    </submittedName>
</protein>
<proteinExistence type="predicted"/>
<dbReference type="SUPFAM" id="SSF56672">
    <property type="entry name" value="DNA/RNA polymerases"/>
    <property type="match status" value="1"/>
</dbReference>
<evidence type="ECO:0000313" key="1">
    <source>
        <dbReference type="EMBL" id="GIX76348.1"/>
    </source>
</evidence>
<dbReference type="PANTHER" id="PTHR24559">
    <property type="entry name" value="TRANSPOSON TY3-I GAG-POL POLYPROTEIN"/>
    <property type="match status" value="1"/>
</dbReference>